<dbReference type="GeneID" id="107006523"/>
<dbReference type="Proteomes" id="UP000694930">
    <property type="component" value="Chromosome 12"/>
</dbReference>
<dbReference type="RefSeq" id="XP_015060542.1">
    <property type="nucleotide sequence ID" value="XM_015205056.1"/>
</dbReference>
<reference evidence="2" key="1">
    <citation type="journal article" date="2014" name="Nat. Genet.">
        <title>The genome of the stress-tolerant wild tomato species Solanum pennellii.</title>
        <authorList>
            <person name="Bolger A."/>
            <person name="Scossa F."/>
            <person name="Bolger M.E."/>
            <person name="Lanz C."/>
            <person name="Maumus F."/>
            <person name="Tohge T."/>
            <person name="Quesneville H."/>
            <person name="Alseekh S."/>
            <person name="Sorensen I."/>
            <person name="Lichtenstein G."/>
            <person name="Fich E.A."/>
            <person name="Conte M."/>
            <person name="Keller H."/>
            <person name="Schneeberger K."/>
            <person name="Schwacke R."/>
            <person name="Ofner I."/>
            <person name="Vrebalov J."/>
            <person name="Xu Y."/>
            <person name="Osorio S."/>
            <person name="Aflitos S.A."/>
            <person name="Schijlen E."/>
            <person name="Jimenez-Gomez J.M."/>
            <person name="Ryngajllo M."/>
            <person name="Kimura S."/>
            <person name="Kumar R."/>
            <person name="Koenig D."/>
            <person name="Headland L.R."/>
            <person name="Maloof J.N."/>
            <person name="Sinha N."/>
            <person name="van Ham R.C."/>
            <person name="Lankhorst R.K."/>
            <person name="Mao L."/>
            <person name="Vogel A."/>
            <person name="Arsova B."/>
            <person name="Panstruga R."/>
            <person name="Fei Z."/>
            <person name="Rose J.K."/>
            <person name="Zamir D."/>
            <person name="Carrari F."/>
            <person name="Giovannoni J.J."/>
            <person name="Weigel D."/>
            <person name="Usadel B."/>
            <person name="Fernie A.R."/>
        </authorList>
    </citation>
    <scope>NUCLEOTIDE SEQUENCE [LARGE SCALE GENOMIC DNA]</scope>
    <source>
        <strain evidence="2">cv. LA0716</strain>
    </source>
</reference>
<dbReference type="Pfam" id="PF03732">
    <property type="entry name" value="Retrotrans_gag"/>
    <property type="match status" value="1"/>
</dbReference>
<proteinExistence type="predicted"/>
<reference evidence="3" key="2">
    <citation type="submission" date="2025-08" db="UniProtKB">
        <authorList>
            <consortium name="RefSeq"/>
        </authorList>
    </citation>
    <scope>IDENTIFICATION</scope>
</reference>
<protein>
    <submittedName>
        <fullName evidence="3">Uncharacterized protein LOC107006523</fullName>
    </submittedName>
</protein>
<accession>A0ABM1FR53</accession>
<keyword evidence="2" id="KW-1185">Reference proteome</keyword>
<dbReference type="InterPro" id="IPR005162">
    <property type="entry name" value="Retrotrans_gag_dom"/>
</dbReference>
<organism evidence="2 3">
    <name type="scientific">Solanum pennellii</name>
    <name type="common">Tomato</name>
    <name type="synonym">Lycopersicon pennellii</name>
    <dbReference type="NCBI Taxonomy" id="28526"/>
    <lineage>
        <taxon>Eukaryota</taxon>
        <taxon>Viridiplantae</taxon>
        <taxon>Streptophyta</taxon>
        <taxon>Embryophyta</taxon>
        <taxon>Tracheophyta</taxon>
        <taxon>Spermatophyta</taxon>
        <taxon>Magnoliopsida</taxon>
        <taxon>eudicotyledons</taxon>
        <taxon>Gunneridae</taxon>
        <taxon>Pentapetalae</taxon>
        <taxon>asterids</taxon>
        <taxon>lamiids</taxon>
        <taxon>Solanales</taxon>
        <taxon>Solanaceae</taxon>
        <taxon>Solanoideae</taxon>
        <taxon>Solaneae</taxon>
        <taxon>Solanum</taxon>
        <taxon>Solanum subgen. Lycopersicon</taxon>
    </lineage>
</organism>
<gene>
    <name evidence="3" type="primary">LOC107006523</name>
</gene>
<evidence type="ECO:0000259" key="1">
    <source>
        <dbReference type="Pfam" id="PF03732"/>
    </source>
</evidence>
<evidence type="ECO:0000313" key="3">
    <source>
        <dbReference type="RefSeq" id="XP_015060542.1"/>
    </source>
</evidence>
<sequence length="157" mass="18356">MSKVIWLEPPEEGVPNAPEVQPQREVTNLELHKAIWMLRKAVTNQLKRDRAEDSPLASWACFEKAFLRRFFPREMKEVKVREFVILKRNSLSVHEYGLKFTQLSEYTSEMVVDMRSRISLFVSGLSRLSSKKGKVVTLIGNMDILRLMVYVQLVEER</sequence>
<feature type="domain" description="Retrotransposon gag" evidence="1">
    <location>
        <begin position="46"/>
        <end position="126"/>
    </location>
</feature>
<name>A0ABM1FR53_SOLPN</name>
<evidence type="ECO:0000313" key="2">
    <source>
        <dbReference type="Proteomes" id="UP000694930"/>
    </source>
</evidence>